<evidence type="ECO:0000313" key="3">
    <source>
        <dbReference type="EMBL" id="SKA94627.1"/>
    </source>
</evidence>
<feature type="compositionally biased region" description="Polar residues" evidence="1">
    <location>
        <begin position="124"/>
        <end position="142"/>
    </location>
</feature>
<evidence type="ECO:0000313" key="4">
    <source>
        <dbReference type="Proteomes" id="UP000190286"/>
    </source>
</evidence>
<dbReference type="AlphaFoldDB" id="A0A1T4XYK0"/>
<dbReference type="RefSeq" id="WP_078785347.1">
    <property type="nucleotide sequence ID" value="NZ_FUYF01000022.1"/>
</dbReference>
<feature type="domain" description="DUF6017" evidence="2">
    <location>
        <begin position="152"/>
        <end position="264"/>
    </location>
</feature>
<dbReference type="OrthoDB" id="9803733at2"/>
<evidence type="ECO:0000256" key="1">
    <source>
        <dbReference type="SAM" id="MobiDB-lite"/>
    </source>
</evidence>
<dbReference type="EMBL" id="FUYF01000022">
    <property type="protein sequence ID" value="SKA94627.1"/>
    <property type="molecule type" value="Genomic_DNA"/>
</dbReference>
<dbReference type="STRING" id="745368.SAMN02745178_02522"/>
<dbReference type="InterPro" id="IPR046059">
    <property type="entry name" value="DUF6017"/>
</dbReference>
<dbReference type="Pfam" id="PF19481">
    <property type="entry name" value="DUF6017"/>
    <property type="match status" value="1"/>
</dbReference>
<organism evidence="3 4">
    <name type="scientific">Gemmiger formicilis</name>
    <dbReference type="NCBI Taxonomy" id="745368"/>
    <lineage>
        <taxon>Bacteria</taxon>
        <taxon>Bacillati</taxon>
        <taxon>Bacillota</taxon>
        <taxon>Clostridia</taxon>
        <taxon>Eubacteriales</taxon>
        <taxon>Gemmiger</taxon>
    </lineage>
</organism>
<reference evidence="3 4" key="1">
    <citation type="submission" date="2017-02" db="EMBL/GenBank/DDBJ databases">
        <authorList>
            <person name="Peterson S.W."/>
        </authorList>
    </citation>
    <scope>NUCLEOTIDE SEQUENCE [LARGE SCALE GENOMIC DNA]</scope>
    <source>
        <strain evidence="3 4">ATCC 27749</strain>
    </source>
</reference>
<gene>
    <name evidence="3" type="ORF">SAMN02745178_02522</name>
</gene>
<dbReference type="Proteomes" id="UP000190286">
    <property type="component" value="Unassembled WGS sequence"/>
</dbReference>
<feature type="compositionally biased region" description="Basic and acidic residues" evidence="1">
    <location>
        <begin position="109"/>
        <end position="121"/>
    </location>
</feature>
<proteinExistence type="predicted"/>
<dbReference type="GeneID" id="93338957"/>
<accession>A0A1T4XYK0</accession>
<evidence type="ECO:0000259" key="2">
    <source>
        <dbReference type="Pfam" id="PF19481"/>
    </source>
</evidence>
<keyword evidence="4" id="KW-1185">Reference proteome</keyword>
<name>A0A1T4XYK0_9FIRM</name>
<protein>
    <recommendedName>
        <fullName evidence="2">DUF6017 domain-containing protein</fullName>
    </recommendedName>
</protein>
<feature type="region of interest" description="Disordered" evidence="1">
    <location>
        <begin position="91"/>
        <end position="146"/>
    </location>
</feature>
<sequence length="274" mass="31721">MAVFRVQKTQNYTIMSNYHLNDKALSLKAKGLLSLMLSLPDSWDYTTRGLASICKEGVDGIRATVRELENAGYIIRRRVRDQSGQVRSMEYTVFEQPQKPEPENPVQAKPEREKPVQEKPAQENPAQENPTQLNTKETNNENSKYESDLIRTQYRNLILDNIEYALLAARNPTDRARLDELVHLMLDTVCARRKTIRIAQNDFPTEVVKSQFLKLNAEHIQYVLDRMRQNTTEIRNIKQYLLAALYNAPLTMENYYAAQINHDLYGRNRGDAIC</sequence>